<feature type="region of interest" description="Disordered" evidence="13">
    <location>
        <begin position="120"/>
        <end position="153"/>
    </location>
</feature>
<sequence length="1816" mass="201369">MDVINRPSNDYGSDTELILSEPSSSLEQDATIQFSHQRFVPPDFLKPESGDHPEIAPFLTEEPLTSPSLIKRSLGLSKASFSSLTSSRQGSSSNILYTNRGGADSQILSDFCGQPLSDFSLREQGSSRGKMKKLTDILKKRSRGRLSSDTGSSSQMALISSYASASTETFMNPFVPSPLPVLKKDKKEKGRQQKSRPLPNAPSPPLSPAKGDELMKIDLESLAHMEGIVNTSLSGQNIAPPNVSPSSIIDPSIASTSGSSFQQPPSPTLSTSFVFSNPHPFSSTSPASKRKACIDFRKLSPKSLPPLVGPEELDVFGVVYETPLWTAPESWAVEKDGEEEADVGGDSSSEESTRDATSSFNSSGLSSKRKSRRKSNHPRKLPSRSNDRVRVRIYRADGSYHVAPISIHSTVAELTPSLNQKLFAHKERETHKLYLKERGRERVLAPTERPAAIVIRRLEQAGYDQADSLTFLGAEDMTFLMKFVYKSQLLGPAAEELTFDAFDLVDLTGCSLPTIPIVLHQNASSIVYLNLSRNPMVEIPLDFIQSCTTLRDLKLCSMAMKKVPQSVRHSTSLHRLDLSCNRIVDLDDAGLDRIPELSSLRLQNNRIEQLPWYFPRLKFLNFLNISNNKFVNVPSVICQLPCLVELDMSFNMITELPEEIGRLTTLERLILIGNQVIKLPEECRNLVNLQLLDCRRNNISDISIAYTLPKLQILYADHNSVHALHLSIGPSLSVLDASHNDITFLKFATSSPPQISHTLTLLDVSYAKLSSLDTFDFSQLPALQTLKLDHNELRTLPDTLGDLSHLIHLSCCDNKLVSLPSTIGLLQRLETLDAHNNSLTELPVSLWNCASLIHINVTSNLLASWHDPPGDNLVAPAPSGITLEIPSSSSAGHTPRKPSNATYTMSIHSAPGRALPPLAYSLERLSIGENRLTEEAIPPLTILKELRVLNLSFNEIQELPSAFLRNLQQLEELYLSGNQLTSIPTEDLVKMTRLSVLFLNGNKFQTLPAELGKIPSLTIIDAGSNLLRYNIHNWEFDWNWNFNCNLKYLNLSGNKKLDLKQNNGGKRVVDEHGRVLSDFSRLSQLRVLGLMDVMTTFLPNIPEDSDERRVRTSQTEVNGMSYGIADTIGRDGYLTTLDLVLPEFGGKKDEALFAMFGRTKALPGNNTLSKYLHDNFASMFTEQLLQLKKDQKGERRDGVSDALRRTFLKLNRQLHDKLYSQPSRKMSQVSASTTGPSGPDSSYLRQGASGIVVYVVGRTLYVANVGHSLAVISSQGNAHLISKNHDPYDRDEARRIRLAEGWISPTGLIHNEVNTSRAFGYYHDFPVVNARPDIHVRHLTELDEFVIIGNRGLWQYISYQTAVDIARSEADPMIAAQKLRDFAISYGADGNTMIMVICVSDLFRSRQPITDSLVDPDIYSSINKKRAGKKADIVDRTIARLEGEVSPPTGHLCLVFTDIRNSTQLWEANAGMPTAMRIHNNLLRRHLRTCGGYVVKTEGDAFMCSFPTTLAAMWWCLIVQLKLLHEPWPLEILECPEGKEVYDEHGQLLARGLSVRMGVHCGTPVCEPDPITGRMDYFGPMVIRAARISGIALGGQIMCSADVVREMNAKIFENGQDTEYSEFQPTQAIEAIRQMQIALVPAGEVKLKGLEIPEMVSLVYPEALLGRQDLDASGSHLSTSTSTARVQLSIAQVRDLAMLCLRIEALTSGRIFRPRLEQKEYVSDLPLEPLSDEDVLEPSVMYGDPNLLLPPMNEKTSDLEIMMHLDSLSLRLENAVACLALKKLSDKSSAIVTALEGHEGIDEQTLHLITSLLSRC</sequence>
<dbReference type="SMART" id="SM00044">
    <property type="entry name" value="CYCc"/>
    <property type="match status" value="1"/>
</dbReference>
<dbReference type="Gene3D" id="3.60.40.10">
    <property type="entry name" value="PPM-type phosphatase domain"/>
    <property type="match status" value="1"/>
</dbReference>
<dbReference type="GO" id="GO:0005737">
    <property type="term" value="C:cytoplasm"/>
    <property type="evidence" value="ECO:0007669"/>
    <property type="project" value="TreeGrafter"/>
</dbReference>
<dbReference type="PROSITE" id="PS50200">
    <property type="entry name" value="RA"/>
    <property type="match status" value="1"/>
</dbReference>
<dbReference type="InterPro" id="IPR029787">
    <property type="entry name" value="Nucleotide_cyclase"/>
</dbReference>
<evidence type="ECO:0000313" key="17">
    <source>
        <dbReference type="EMBL" id="KAG1901978.1"/>
    </source>
</evidence>
<dbReference type="Proteomes" id="UP001195769">
    <property type="component" value="Unassembled WGS sequence"/>
</dbReference>
<keyword evidence="5" id="KW-0433">Leucine-rich repeat</keyword>
<evidence type="ECO:0000313" key="18">
    <source>
        <dbReference type="Proteomes" id="UP001195769"/>
    </source>
</evidence>
<dbReference type="SMART" id="SM00369">
    <property type="entry name" value="LRR_TYP"/>
    <property type="match status" value="9"/>
</dbReference>
<dbReference type="SUPFAM" id="SSF55073">
    <property type="entry name" value="Nucleotide cyclase"/>
    <property type="match status" value="1"/>
</dbReference>
<evidence type="ECO:0000256" key="4">
    <source>
        <dbReference type="ARBA" id="ARBA00021420"/>
    </source>
</evidence>
<reference evidence="17" key="1">
    <citation type="journal article" date="2020" name="New Phytol.">
        <title>Comparative genomics reveals dynamic genome evolution in host specialist ectomycorrhizal fungi.</title>
        <authorList>
            <person name="Lofgren L.A."/>
            <person name="Nguyen N.H."/>
            <person name="Vilgalys R."/>
            <person name="Ruytinx J."/>
            <person name="Liao H.L."/>
            <person name="Branco S."/>
            <person name="Kuo A."/>
            <person name="LaButti K."/>
            <person name="Lipzen A."/>
            <person name="Andreopoulos W."/>
            <person name="Pangilinan J."/>
            <person name="Riley R."/>
            <person name="Hundley H."/>
            <person name="Na H."/>
            <person name="Barry K."/>
            <person name="Grigoriev I.V."/>
            <person name="Stajich J.E."/>
            <person name="Kennedy P.G."/>
        </authorList>
    </citation>
    <scope>NUCLEOTIDE SEQUENCE</scope>
    <source>
        <strain evidence="17">FC203</strain>
    </source>
</reference>
<dbReference type="Pfam" id="PF23598">
    <property type="entry name" value="LRR_14"/>
    <property type="match status" value="1"/>
</dbReference>
<dbReference type="InterPro" id="IPR036457">
    <property type="entry name" value="PPM-type-like_dom_sf"/>
</dbReference>
<dbReference type="InterPro" id="IPR000159">
    <property type="entry name" value="RA_dom"/>
</dbReference>
<dbReference type="RefSeq" id="XP_041227553.1">
    <property type="nucleotide sequence ID" value="XM_041369373.1"/>
</dbReference>
<evidence type="ECO:0000256" key="2">
    <source>
        <dbReference type="ARBA" id="ARBA00005381"/>
    </source>
</evidence>
<gene>
    <name evidence="17" type="ORF">F5891DRAFT_1218927</name>
</gene>
<keyword evidence="7" id="KW-0677">Repeat</keyword>
<evidence type="ECO:0000259" key="16">
    <source>
        <dbReference type="PROSITE" id="PS51746"/>
    </source>
</evidence>
<feature type="compositionally biased region" description="Polar residues" evidence="13">
    <location>
        <begin position="258"/>
        <end position="269"/>
    </location>
</feature>
<feature type="domain" description="Guanylate cyclase" evidence="14">
    <location>
        <begin position="1453"/>
        <end position="1589"/>
    </location>
</feature>
<dbReference type="InterPro" id="IPR032675">
    <property type="entry name" value="LRR_dom_sf"/>
</dbReference>
<dbReference type="Pfam" id="PF00211">
    <property type="entry name" value="Guanylate_cyc"/>
    <property type="match status" value="1"/>
</dbReference>
<dbReference type="SMART" id="SM00332">
    <property type="entry name" value="PP2Cc"/>
    <property type="match status" value="1"/>
</dbReference>
<dbReference type="EMBL" id="JABBWK010000019">
    <property type="protein sequence ID" value="KAG1901978.1"/>
    <property type="molecule type" value="Genomic_DNA"/>
</dbReference>
<dbReference type="InterPro" id="IPR001054">
    <property type="entry name" value="A/G_cyclase"/>
</dbReference>
<dbReference type="GO" id="GO:0004016">
    <property type="term" value="F:adenylate cyclase activity"/>
    <property type="evidence" value="ECO:0007669"/>
    <property type="project" value="UniProtKB-EC"/>
</dbReference>
<dbReference type="Pfam" id="PF00481">
    <property type="entry name" value="PP2C"/>
    <property type="match status" value="1"/>
</dbReference>
<dbReference type="InterPro" id="IPR055071">
    <property type="entry name" value="RA_PHLPP-like"/>
</dbReference>
<dbReference type="SUPFAM" id="SSF52075">
    <property type="entry name" value="Outer arm dynein light chain 1"/>
    <property type="match status" value="1"/>
</dbReference>
<feature type="region of interest" description="Disordered" evidence="13">
    <location>
        <begin position="1221"/>
        <end position="1241"/>
    </location>
</feature>
<feature type="compositionally biased region" description="Basic residues" evidence="13">
    <location>
        <begin position="367"/>
        <end position="382"/>
    </location>
</feature>
<dbReference type="PANTHER" id="PTHR48051">
    <property type="match status" value="1"/>
</dbReference>
<feature type="region of interest" description="Disordered" evidence="13">
    <location>
        <begin position="174"/>
        <end position="211"/>
    </location>
</feature>
<comment type="catalytic activity">
    <reaction evidence="1">
        <text>ATP = 3',5'-cyclic AMP + diphosphate</text>
        <dbReference type="Rhea" id="RHEA:15389"/>
        <dbReference type="ChEBI" id="CHEBI:30616"/>
        <dbReference type="ChEBI" id="CHEBI:33019"/>
        <dbReference type="ChEBI" id="CHEBI:58165"/>
        <dbReference type="EC" id="4.6.1.1"/>
    </reaction>
</comment>
<feature type="compositionally biased region" description="Basic and acidic residues" evidence="13">
    <location>
        <begin position="182"/>
        <end position="191"/>
    </location>
</feature>
<evidence type="ECO:0000256" key="9">
    <source>
        <dbReference type="ARBA" id="ARBA00022998"/>
    </source>
</evidence>
<dbReference type="InterPro" id="IPR003591">
    <property type="entry name" value="Leu-rich_rpt_typical-subtyp"/>
</dbReference>
<dbReference type="GO" id="GO:0046872">
    <property type="term" value="F:metal ion binding"/>
    <property type="evidence" value="ECO:0007669"/>
    <property type="project" value="UniProtKB-KW"/>
</dbReference>
<accession>A0AAD4HME6</accession>
<keyword evidence="18" id="KW-1185">Reference proteome</keyword>
<keyword evidence="10" id="KW-0456">Lyase</keyword>
<evidence type="ECO:0000256" key="11">
    <source>
        <dbReference type="ARBA" id="ARBA00032597"/>
    </source>
</evidence>
<feature type="compositionally biased region" description="Low complexity" evidence="13">
    <location>
        <begin position="241"/>
        <end position="257"/>
    </location>
</feature>
<comment type="similarity">
    <text evidence="2">Belongs to the adenylyl cyclase class-3 family.</text>
</comment>
<dbReference type="GO" id="GO:0035556">
    <property type="term" value="P:intracellular signal transduction"/>
    <property type="evidence" value="ECO:0007669"/>
    <property type="project" value="InterPro"/>
</dbReference>
<keyword evidence="9" id="KW-0115">cAMP biosynthesis</keyword>
<dbReference type="Pfam" id="PF23010">
    <property type="entry name" value="RA_3"/>
    <property type="match status" value="1"/>
</dbReference>
<evidence type="ECO:0000259" key="15">
    <source>
        <dbReference type="PROSITE" id="PS50200"/>
    </source>
</evidence>
<proteinExistence type="inferred from homology"/>
<dbReference type="Gene3D" id="3.30.70.1230">
    <property type="entry name" value="Nucleotide cyclase"/>
    <property type="match status" value="1"/>
</dbReference>
<keyword evidence="8" id="KW-0460">Magnesium</keyword>
<evidence type="ECO:0000256" key="10">
    <source>
        <dbReference type="ARBA" id="ARBA00023239"/>
    </source>
</evidence>
<dbReference type="EC" id="4.6.1.1" evidence="3"/>
<feature type="domain" description="PPM-type phosphatase" evidence="16">
    <location>
        <begin position="1121"/>
        <end position="1399"/>
    </location>
</feature>
<dbReference type="GO" id="GO:0006171">
    <property type="term" value="P:cAMP biosynthetic process"/>
    <property type="evidence" value="ECO:0007669"/>
    <property type="project" value="UniProtKB-KW"/>
</dbReference>
<evidence type="ECO:0000259" key="14">
    <source>
        <dbReference type="PROSITE" id="PS50125"/>
    </source>
</evidence>
<comment type="caution">
    <text evidence="17">The sequence shown here is derived from an EMBL/GenBank/DDBJ whole genome shotgun (WGS) entry which is preliminary data.</text>
</comment>
<dbReference type="GeneID" id="64663671"/>
<dbReference type="InterPro" id="IPR055414">
    <property type="entry name" value="LRR_R13L4/SHOC2-like"/>
</dbReference>
<protein>
    <recommendedName>
        <fullName evidence="4">Adenylate cyclase</fullName>
        <ecNumber evidence="3">4.6.1.1</ecNumber>
    </recommendedName>
    <alternativeName>
        <fullName evidence="11">ATP pyrophosphate-lyase</fullName>
    </alternativeName>
    <alternativeName>
        <fullName evidence="12">Adenylyl cyclase</fullName>
    </alternativeName>
</protein>
<keyword evidence="6" id="KW-0479">Metal-binding</keyword>
<dbReference type="CDD" id="cd00143">
    <property type="entry name" value="PP2Cc"/>
    <property type="match status" value="1"/>
</dbReference>
<evidence type="ECO:0000256" key="5">
    <source>
        <dbReference type="ARBA" id="ARBA00022614"/>
    </source>
</evidence>
<organism evidence="17 18">
    <name type="scientific">Suillus fuscotomentosus</name>
    <dbReference type="NCBI Taxonomy" id="1912939"/>
    <lineage>
        <taxon>Eukaryota</taxon>
        <taxon>Fungi</taxon>
        <taxon>Dikarya</taxon>
        <taxon>Basidiomycota</taxon>
        <taxon>Agaricomycotina</taxon>
        <taxon>Agaricomycetes</taxon>
        <taxon>Agaricomycetidae</taxon>
        <taxon>Boletales</taxon>
        <taxon>Suillineae</taxon>
        <taxon>Suillaceae</taxon>
        <taxon>Suillus</taxon>
    </lineage>
</organism>
<dbReference type="SMART" id="SM00364">
    <property type="entry name" value="LRR_BAC"/>
    <property type="match status" value="9"/>
</dbReference>
<dbReference type="PANTHER" id="PTHR48051:SF1">
    <property type="entry name" value="RAS SUPPRESSOR PROTEIN 1"/>
    <property type="match status" value="1"/>
</dbReference>
<evidence type="ECO:0000256" key="1">
    <source>
        <dbReference type="ARBA" id="ARBA00001593"/>
    </source>
</evidence>
<dbReference type="InterPro" id="IPR050216">
    <property type="entry name" value="LRR_domain-containing"/>
</dbReference>
<dbReference type="SUPFAM" id="SSF81606">
    <property type="entry name" value="PP2C-like"/>
    <property type="match status" value="1"/>
</dbReference>
<dbReference type="PROSITE" id="PS50125">
    <property type="entry name" value="GUANYLATE_CYCLASE_2"/>
    <property type="match status" value="1"/>
</dbReference>
<evidence type="ECO:0000256" key="6">
    <source>
        <dbReference type="ARBA" id="ARBA00022723"/>
    </source>
</evidence>
<dbReference type="CDD" id="cd07302">
    <property type="entry name" value="CHD"/>
    <property type="match status" value="1"/>
</dbReference>
<evidence type="ECO:0000256" key="3">
    <source>
        <dbReference type="ARBA" id="ARBA00012201"/>
    </source>
</evidence>
<dbReference type="PROSITE" id="PS51746">
    <property type="entry name" value="PPM_2"/>
    <property type="match status" value="1"/>
</dbReference>
<name>A0AAD4HME6_9AGAM</name>
<evidence type="ECO:0000256" key="12">
    <source>
        <dbReference type="ARBA" id="ARBA00032637"/>
    </source>
</evidence>
<dbReference type="InterPro" id="IPR001932">
    <property type="entry name" value="PPM-type_phosphatase-like_dom"/>
</dbReference>
<feature type="region of interest" description="Disordered" evidence="13">
    <location>
        <begin position="241"/>
        <end position="269"/>
    </location>
</feature>
<dbReference type="InterPro" id="IPR001611">
    <property type="entry name" value="Leu-rich_rpt"/>
</dbReference>
<feature type="domain" description="Ras-associating" evidence="15">
    <location>
        <begin position="391"/>
        <end position="478"/>
    </location>
</feature>
<evidence type="ECO:0000256" key="13">
    <source>
        <dbReference type="SAM" id="MobiDB-lite"/>
    </source>
</evidence>
<evidence type="ECO:0000256" key="7">
    <source>
        <dbReference type="ARBA" id="ARBA00022737"/>
    </source>
</evidence>
<dbReference type="SUPFAM" id="SSF52058">
    <property type="entry name" value="L domain-like"/>
    <property type="match status" value="2"/>
</dbReference>
<feature type="region of interest" description="Disordered" evidence="13">
    <location>
        <begin position="330"/>
        <end position="388"/>
    </location>
</feature>
<dbReference type="Gene3D" id="3.80.10.10">
    <property type="entry name" value="Ribonuclease Inhibitor"/>
    <property type="match status" value="4"/>
</dbReference>
<dbReference type="Pfam" id="PF13855">
    <property type="entry name" value="LRR_8"/>
    <property type="match status" value="1"/>
</dbReference>
<dbReference type="PROSITE" id="PS51450">
    <property type="entry name" value="LRR"/>
    <property type="match status" value="2"/>
</dbReference>
<evidence type="ECO:0000256" key="8">
    <source>
        <dbReference type="ARBA" id="ARBA00022842"/>
    </source>
</evidence>